<keyword evidence="6" id="KW-0413">Isomerase</keyword>
<comment type="caution">
    <text evidence="12">The sequence shown here is derived from an EMBL/GenBank/DDBJ whole genome shotgun (WGS) entry which is preliminary data.</text>
</comment>
<comment type="similarity">
    <text evidence="1">Belongs to the helicase family. UvrD subfamily.</text>
</comment>
<evidence type="ECO:0000256" key="7">
    <source>
        <dbReference type="ARBA" id="ARBA00034617"/>
    </source>
</evidence>
<evidence type="ECO:0000256" key="6">
    <source>
        <dbReference type="ARBA" id="ARBA00023235"/>
    </source>
</evidence>
<keyword evidence="2 10" id="KW-0547">Nucleotide-binding</keyword>
<keyword evidence="3 10" id="KW-0378">Hydrolase</keyword>
<dbReference type="Pfam" id="PF13361">
    <property type="entry name" value="UvrD_C"/>
    <property type="match status" value="2"/>
</dbReference>
<comment type="catalytic activity">
    <reaction evidence="7">
        <text>Couples ATP hydrolysis with the unwinding of duplex DNA by translocating in the 3'-5' direction.</text>
        <dbReference type="EC" id="5.6.2.4"/>
    </reaction>
</comment>
<dbReference type="InterPro" id="IPR000212">
    <property type="entry name" value="DNA_helicase_UvrD/REP"/>
</dbReference>
<dbReference type="InterPro" id="IPR014017">
    <property type="entry name" value="DNA_helicase_UvrD-like_C"/>
</dbReference>
<keyword evidence="4 10" id="KW-0347">Helicase</keyword>
<dbReference type="Gene3D" id="3.30.2310.20">
    <property type="entry name" value="RelE-like"/>
    <property type="match status" value="1"/>
</dbReference>
<evidence type="ECO:0000256" key="2">
    <source>
        <dbReference type="ARBA" id="ARBA00022741"/>
    </source>
</evidence>
<dbReference type="InterPro" id="IPR013986">
    <property type="entry name" value="DExx_box_DNA_helicase_dom_sf"/>
</dbReference>
<protein>
    <recommendedName>
        <fullName evidence="8">DNA 3'-5' helicase</fullName>
        <ecNumber evidence="8">5.6.2.4</ecNumber>
    </recommendedName>
</protein>
<comment type="catalytic activity">
    <reaction evidence="9">
        <text>ATP + H2O = ADP + phosphate + H(+)</text>
        <dbReference type="Rhea" id="RHEA:13065"/>
        <dbReference type="ChEBI" id="CHEBI:15377"/>
        <dbReference type="ChEBI" id="CHEBI:15378"/>
        <dbReference type="ChEBI" id="CHEBI:30616"/>
        <dbReference type="ChEBI" id="CHEBI:43474"/>
        <dbReference type="ChEBI" id="CHEBI:456216"/>
        <dbReference type="EC" id="5.6.2.4"/>
    </reaction>
</comment>
<dbReference type="PANTHER" id="PTHR11070:SF45">
    <property type="entry name" value="DNA 3'-5' HELICASE"/>
    <property type="match status" value="1"/>
</dbReference>
<evidence type="ECO:0000256" key="4">
    <source>
        <dbReference type="ARBA" id="ARBA00022806"/>
    </source>
</evidence>
<dbReference type="SUPFAM" id="SSF52540">
    <property type="entry name" value="P-loop containing nucleoside triphosphate hydrolases"/>
    <property type="match status" value="1"/>
</dbReference>
<feature type="domain" description="UvrD-like helicase ATP-binding" evidence="11">
    <location>
        <begin position="229"/>
        <end position="505"/>
    </location>
</feature>
<dbReference type="CDD" id="cd18807">
    <property type="entry name" value="SF1_C_UvrD"/>
    <property type="match status" value="1"/>
</dbReference>
<keyword evidence="13" id="KW-1185">Reference proteome</keyword>
<evidence type="ECO:0000313" key="13">
    <source>
        <dbReference type="Proteomes" id="UP000430692"/>
    </source>
</evidence>
<dbReference type="EC" id="5.6.2.4" evidence="8"/>
<dbReference type="GO" id="GO:0000725">
    <property type="term" value="P:recombinational repair"/>
    <property type="evidence" value="ECO:0007669"/>
    <property type="project" value="TreeGrafter"/>
</dbReference>
<dbReference type="PROSITE" id="PS51198">
    <property type="entry name" value="UVRD_HELICASE_ATP_BIND"/>
    <property type="match status" value="1"/>
</dbReference>
<gene>
    <name evidence="12" type="ORF">GSM42_13740</name>
</gene>
<dbReference type="InterPro" id="IPR014016">
    <property type="entry name" value="UvrD-like_ATP-bd"/>
</dbReference>
<dbReference type="GO" id="GO:0043138">
    <property type="term" value="F:3'-5' DNA helicase activity"/>
    <property type="evidence" value="ECO:0007669"/>
    <property type="project" value="UniProtKB-EC"/>
</dbReference>
<name>A0A6I4VY16_9BACL</name>
<evidence type="ECO:0000256" key="1">
    <source>
        <dbReference type="ARBA" id="ARBA00009922"/>
    </source>
</evidence>
<dbReference type="Gene3D" id="1.10.10.160">
    <property type="match status" value="1"/>
</dbReference>
<dbReference type="AlphaFoldDB" id="A0A6I4VY16"/>
<dbReference type="InterPro" id="IPR035093">
    <property type="entry name" value="RelE/ParE_toxin_dom_sf"/>
</dbReference>
<evidence type="ECO:0000256" key="8">
    <source>
        <dbReference type="ARBA" id="ARBA00034808"/>
    </source>
</evidence>
<accession>A0A6I4VY16</accession>
<reference evidence="12 13" key="1">
    <citation type="submission" date="2019-12" db="EMBL/GenBank/DDBJ databases">
        <title>Whole-genome analyses of novel actinobacteria.</title>
        <authorList>
            <person name="Sahin N."/>
            <person name="Saygin H."/>
        </authorList>
    </citation>
    <scope>NUCLEOTIDE SEQUENCE [LARGE SCALE GENOMIC DNA]</scope>
    <source>
        <strain evidence="12 13">KC615</strain>
    </source>
</reference>
<dbReference type="PANTHER" id="PTHR11070">
    <property type="entry name" value="UVRD / RECB / PCRA DNA HELICASE FAMILY MEMBER"/>
    <property type="match status" value="1"/>
</dbReference>
<proteinExistence type="inferred from homology"/>
<evidence type="ECO:0000256" key="9">
    <source>
        <dbReference type="ARBA" id="ARBA00048988"/>
    </source>
</evidence>
<evidence type="ECO:0000313" key="12">
    <source>
        <dbReference type="EMBL" id="MXQ54756.1"/>
    </source>
</evidence>
<dbReference type="InterPro" id="IPR027417">
    <property type="entry name" value="P-loop_NTPase"/>
</dbReference>
<dbReference type="Pfam" id="PF00580">
    <property type="entry name" value="UvrD-helicase"/>
    <property type="match status" value="1"/>
</dbReference>
<dbReference type="GO" id="GO:0003677">
    <property type="term" value="F:DNA binding"/>
    <property type="evidence" value="ECO:0007669"/>
    <property type="project" value="UniProtKB-KW"/>
</dbReference>
<dbReference type="GO" id="GO:0005524">
    <property type="term" value="F:ATP binding"/>
    <property type="evidence" value="ECO:0007669"/>
    <property type="project" value="UniProtKB-UniRule"/>
</dbReference>
<evidence type="ECO:0000256" key="10">
    <source>
        <dbReference type="PROSITE-ProRule" id="PRU00560"/>
    </source>
</evidence>
<dbReference type="RefSeq" id="WP_160802108.1">
    <property type="nucleotide sequence ID" value="NZ_WUUL01000009.1"/>
</dbReference>
<evidence type="ECO:0000259" key="11">
    <source>
        <dbReference type="PROSITE" id="PS51198"/>
    </source>
</evidence>
<evidence type="ECO:0000256" key="5">
    <source>
        <dbReference type="ARBA" id="ARBA00022840"/>
    </source>
</evidence>
<sequence>MPNVSLHRTFTDSFTQLPQKIQKSTWDLVFKLKDNPEANGLNFERLKRTTDSHIYSARVNNDYRAIILKPKTEDVFMLAYVDKHDDAYRWAERRRFEVNKYTGTFQMYIDSTDRDFNEVSQGLFSHYTSEQLLALGVPADVISPVQSLKNEEELLELGEHVPEDAMLALQFLAQGDQYDDVLETITDCRKPGASYMESFINTPEQVAVITSDQHLQEVLSASFEKWRFYLHPSQLELVHKDFAGSVRVLGGAGTGKTVVALHRGCNLAKYHIQTDEKILVTTYTANLANILAEQMDHLVQGKVRNQIEIKHIDLLAREICEQRIGLSIQKLVTDEQDNGIWEQIKSAYQFDEDTIQLAKKEYKYVIDPEGIRNLDEYLDVVRTGMKHRLGKVGRRAVWDVVEKYRNWMAERKWFRYADLIRHARIWLEENPGKINFRVAIVDEVQDFSQEALKLIRALVPINRNDLFFVGDPQQGIYGHRVVMSRCGIDIRGGRSKRLRINYRTTEQIRKQAIQVLKGIEFDDLDGQSNPTDDISLLTGSKPLIKKLSSKDEEAGYLVQEIKNLIKQGYQAHEIAIFGRVSKTLNKFVSQLEEADIPVNSLTTKSHIKQTGVHYGTMHRSKGLEFRVVFLVGMSKGYMPLQFVVKKQETEEEKQIILKQERSLFYVAATRAREKLYISYHGEASPFLFPKSHHLGYDDLLYNERNDKL</sequence>
<keyword evidence="5 10" id="KW-0067">ATP-binding</keyword>
<dbReference type="SUPFAM" id="SSF143011">
    <property type="entry name" value="RelE-like"/>
    <property type="match status" value="1"/>
</dbReference>
<evidence type="ECO:0000256" key="3">
    <source>
        <dbReference type="ARBA" id="ARBA00022801"/>
    </source>
</evidence>
<dbReference type="EMBL" id="WUUL01000009">
    <property type="protein sequence ID" value="MXQ54756.1"/>
    <property type="molecule type" value="Genomic_DNA"/>
</dbReference>
<dbReference type="GO" id="GO:0016787">
    <property type="term" value="F:hydrolase activity"/>
    <property type="evidence" value="ECO:0007669"/>
    <property type="project" value="UniProtKB-UniRule"/>
</dbReference>
<dbReference type="Gene3D" id="3.40.50.300">
    <property type="entry name" value="P-loop containing nucleotide triphosphate hydrolases"/>
    <property type="match status" value="2"/>
</dbReference>
<dbReference type="Proteomes" id="UP000430692">
    <property type="component" value="Unassembled WGS sequence"/>
</dbReference>
<feature type="binding site" evidence="10">
    <location>
        <begin position="250"/>
        <end position="257"/>
    </location>
    <ligand>
        <name>ATP</name>
        <dbReference type="ChEBI" id="CHEBI:30616"/>
    </ligand>
</feature>
<organism evidence="12 13">
    <name type="scientific">Shimazuella alba</name>
    <dbReference type="NCBI Taxonomy" id="2690964"/>
    <lineage>
        <taxon>Bacteria</taxon>
        <taxon>Bacillati</taxon>
        <taxon>Bacillota</taxon>
        <taxon>Bacilli</taxon>
        <taxon>Bacillales</taxon>
        <taxon>Thermoactinomycetaceae</taxon>
        <taxon>Shimazuella</taxon>
    </lineage>
</organism>